<geneLocation type="plasmid" evidence="1">
    <name>pSM145A_Rh05</name>
</geneLocation>
<dbReference type="Proteomes" id="UP000293652">
    <property type="component" value="Unassembled WGS sequence"/>
</dbReference>
<protein>
    <submittedName>
        <fullName evidence="1">Uncharacterized protein</fullName>
    </submittedName>
</protein>
<comment type="caution">
    <text evidence="1">The sequence shown here is derived from an EMBL/GenBank/DDBJ whole genome shotgun (WGS) entry which is preliminary data.</text>
</comment>
<dbReference type="EMBL" id="SIPC01000005">
    <property type="protein sequence ID" value="TAX65882.1"/>
    <property type="molecule type" value="Genomic_DNA"/>
</dbReference>
<reference evidence="1 2" key="1">
    <citation type="submission" date="2019-02" db="EMBL/GenBank/DDBJ databases">
        <title>The genomic architecture of introgression among sibling species of bacteria.</title>
        <authorList>
            <person name="Cavassim M.I.A."/>
            <person name="Moeskjaer S."/>
            <person name="Moslemi C."/>
            <person name="Fields B."/>
            <person name="Bachmann A."/>
            <person name="Vilhjalmsson B."/>
            <person name="Schierup M.H."/>
            <person name="Young J.P.W."/>
            <person name="Andersen S.U."/>
        </authorList>
    </citation>
    <scope>NUCLEOTIDE SEQUENCE [LARGE SCALE GENOMIC DNA]</scope>
    <source>
        <strain evidence="1 2">SM145A</strain>
        <plasmid evidence="1">pSM145A_Rh05</plasmid>
    </source>
</reference>
<gene>
    <name evidence="1" type="ORF">ELI03_30365</name>
</gene>
<dbReference type="AlphaFoldDB" id="A0A4Q8XSQ2"/>
<keyword evidence="1" id="KW-0614">Plasmid</keyword>
<dbReference type="RefSeq" id="WP_130677079.1">
    <property type="nucleotide sequence ID" value="NZ_SIOQ01000005.1"/>
</dbReference>
<evidence type="ECO:0000313" key="1">
    <source>
        <dbReference type="EMBL" id="TAX65882.1"/>
    </source>
</evidence>
<sequence length="62" mass="6491">MVQLTKAVDWPVRLPAPFAPDHEAAAIAVAFAADVTGYSEYVIAYAATSASVKQTGTEHVDA</sequence>
<name>A0A4Q8XSQ2_RHILE</name>
<proteinExistence type="predicted"/>
<evidence type="ECO:0000313" key="2">
    <source>
        <dbReference type="Proteomes" id="UP000293652"/>
    </source>
</evidence>
<organism evidence="1 2">
    <name type="scientific">Rhizobium leguminosarum</name>
    <dbReference type="NCBI Taxonomy" id="384"/>
    <lineage>
        <taxon>Bacteria</taxon>
        <taxon>Pseudomonadati</taxon>
        <taxon>Pseudomonadota</taxon>
        <taxon>Alphaproteobacteria</taxon>
        <taxon>Hyphomicrobiales</taxon>
        <taxon>Rhizobiaceae</taxon>
        <taxon>Rhizobium/Agrobacterium group</taxon>
        <taxon>Rhizobium</taxon>
    </lineage>
</organism>
<accession>A0A4Q8XSQ2</accession>